<proteinExistence type="predicted"/>
<comment type="caution">
    <text evidence="1">The sequence shown here is derived from an EMBL/GenBank/DDBJ whole genome shotgun (WGS) entry which is preliminary data.</text>
</comment>
<keyword evidence="2" id="KW-1185">Reference proteome</keyword>
<organism evidence="1 2">
    <name type="scientific">Melia azedarach</name>
    <name type="common">Chinaberry tree</name>
    <dbReference type="NCBI Taxonomy" id="155640"/>
    <lineage>
        <taxon>Eukaryota</taxon>
        <taxon>Viridiplantae</taxon>
        <taxon>Streptophyta</taxon>
        <taxon>Embryophyta</taxon>
        <taxon>Tracheophyta</taxon>
        <taxon>Spermatophyta</taxon>
        <taxon>Magnoliopsida</taxon>
        <taxon>eudicotyledons</taxon>
        <taxon>Gunneridae</taxon>
        <taxon>Pentapetalae</taxon>
        <taxon>rosids</taxon>
        <taxon>malvids</taxon>
        <taxon>Sapindales</taxon>
        <taxon>Meliaceae</taxon>
        <taxon>Melia</taxon>
    </lineage>
</organism>
<dbReference type="Proteomes" id="UP001164539">
    <property type="component" value="Chromosome 14"/>
</dbReference>
<gene>
    <name evidence="1" type="ORF">OWV82_024886</name>
</gene>
<accession>A0ACC1WS43</accession>
<reference evidence="1 2" key="1">
    <citation type="journal article" date="2023" name="Science">
        <title>Complex scaffold remodeling in plant triterpene biosynthesis.</title>
        <authorList>
            <person name="De La Pena R."/>
            <person name="Hodgson H."/>
            <person name="Liu J.C."/>
            <person name="Stephenson M.J."/>
            <person name="Martin A.C."/>
            <person name="Owen C."/>
            <person name="Harkess A."/>
            <person name="Leebens-Mack J."/>
            <person name="Jimenez L.E."/>
            <person name="Osbourn A."/>
            <person name="Sattely E.S."/>
        </authorList>
    </citation>
    <scope>NUCLEOTIDE SEQUENCE [LARGE SCALE GENOMIC DNA]</scope>
    <source>
        <strain evidence="2">cv. JPN11</strain>
        <tissue evidence="1">Leaf</tissue>
    </source>
</reference>
<sequence length="299" mass="34950">MREPIHRRLQQLSDAYGSILNFSWGIRGVLLVSYPSAIEKCLSKNDLFFANRPRLFAGKYLGYGYTSIGAASYGPLWRNMHRVTTLEFFSTKRLNQFLDIRQDEVRLLLKNLYQSSSQSFIKVQMESKLSELSFNVIMRMIAGERYFGVEVDNPEEAKRFRNIIREIFYLSEASNLADFVQFLQWMDYQAYKKRIITVQKKAYGYMQNLIDEHRKKRNFPAPLLVPHESSDDCNIGGYDVPRSTMSIINAWAIYRDLTIWENPTSFNPERYESFDGEGYKFLPLSWGEELALGLDLPIE</sequence>
<name>A0ACC1WS43_MELAZ</name>
<evidence type="ECO:0000313" key="2">
    <source>
        <dbReference type="Proteomes" id="UP001164539"/>
    </source>
</evidence>
<dbReference type="EMBL" id="CM051407">
    <property type="protein sequence ID" value="KAJ4701682.1"/>
    <property type="molecule type" value="Genomic_DNA"/>
</dbReference>
<protein>
    <submittedName>
        <fullName evidence="1">Cytochrome P450</fullName>
    </submittedName>
</protein>
<evidence type="ECO:0000313" key="1">
    <source>
        <dbReference type="EMBL" id="KAJ4701682.1"/>
    </source>
</evidence>